<evidence type="ECO:0000313" key="1">
    <source>
        <dbReference type="EMBL" id="KPW84601.1"/>
    </source>
</evidence>
<sequence length="257" mass="28280">MEGRDLFFYLQIRLRNRFDTPPYSLTGGGASPMPDIDWNIRLPLSFGNTGAPALTLFRVLAHEQQREPLERFVQQQFRKAHNADVRQFMPELFGLQDGSGALCAVAGIRHASAGTLFLESYLDHPIEQQVNTAAGRPIERQGIVEVGNLAASSLGSARLSIITVTWLLAMGGFEWVAFTGNGALVNSFNRLGLNPVTLCAADPARLGEERHTWGSYYDSRPSVHVGDIRAGFLHLSSMGIFERFGLPQTLEPDCHVA</sequence>
<dbReference type="AlphaFoldDB" id="A0A0P9MK01"/>
<gene>
    <name evidence="1" type="ORF">ALO92_100485</name>
</gene>
<accession>A0A0P9MK01</accession>
<comment type="caution">
    <text evidence="1">The sequence shown here is derived from an EMBL/GenBank/DDBJ whole genome shotgun (WGS) entry which is preliminary data.</text>
</comment>
<reference evidence="1 2" key="1">
    <citation type="submission" date="2015-09" db="EMBL/GenBank/DDBJ databases">
        <title>Genome announcement of multiple Pseudomonas syringae strains.</title>
        <authorList>
            <person name="Thakur S."/>
            <person name="Wang P.W."/>
            <person name="Gong Y."/>
            <person name="Weir B.S."/>
            <person name="Guttman D.S."/>
        </authorList>
    </citation>
    <scope>NUCLEOTIDE SEQUENCE [LARGE SCALE GENOMIC DNA]</scope>
    <source>
        <strain evidence="1 2">ICMP19117</strain>
    </source>
</reference>
<dbReference type="InterPro" id="IPR022050">
    <property type="entry name" value="T_hemolysin"/>
</dbReference>
<evidence type="ECO:0000313" key="2">
    <source>
        <dbReference type="Proteomes" id="UP000050411"/>
    </source>
</evidence>
<dbReference type="PATRIC" id="fig|200452.3.peg.2258"/>
<protein>
    <submittedName>
        <fullName evidence="1">Thermostable hemolysin delta-VPH</fullName>
    </submittedName>
</protein>
<dbReference type="EMBL" id="LJQB01000054">
    <property type="protein sequence ID" value="KPW84601.1"/>
    <property type="molecule type" value="Genomic_DNA"/>
</dbReference>
<dbReference type="Pfam" id="PF12261">
    <property type="entry name" value="T_hemolysin"/>
    <property type="match status" value="1"/>
</dbReference>
<organism evidence="1 2">
    <name type="scientific">Pseudomonas congelans</name>
    <dbReference type="NCBI Taxonomy" id="200452"/>
    <lineage>
        <taxon>Bacteria</taxon>
        <taxon>Pseudomonadati</taxon>
        <taxon>Pseudomonadota</taxon>
        <taxon>Gammaproteobacteria</taxon>
        <taxon>Pseudomonadales</taxon>
        <taxon>Pseudomonadaceae</taxon>
        <taxon>Pseudomonas</taxon>
    </lineage>
</organism>
<dbReference type="Proteomes" id="UP000050411">
    <property type="component" value="Unassembled WGS sequence"/>
</dbReference>
<proteinExistence type="predicted"/>
<name>A0A0P9MK01_9PSED</name>